<dbReference type="Proteomes" id="UP001558474">
    <property type="component" value="Unassembled WGS sequence"/>
</dbReference>
<accession>A0ABV3VN39</accession>
<evidence type="ECO:0000313" key="4">
    <source>
        <dbReference type="Proteomes" id="UP001558474"/>
    </source>
</evidence>
<comment type="similarity">
    <text evidence="1 2">Belongs to the phD/YefM antitoxin family.</text>
</comment>
<organism evidence="3 4">
    <name type="scientific">Mycolicibacterium porcinum</name>
    <dbReference type="NCBI Taxonomy" id="39693"/>
    <lineage>
        <taxon>Bacteria</taxon>
        <taxon>Bacillati</taxon>
        <taxon>Actinomycetota</taxon>
        <taxon>Actinomycetes</taxon>
        <taxon>Mycobacteriales</taxon>
        <taxon>Mycobacteriaceae</taxon>
        <taxon>Mycolicibacterium</taxon>
    </lineage>
</organism>
<reference evidence="3 4" key="1">
    <citation type="submission" date="2024-04" db="EMBL/GenBank/DDBJ databases">
        <title>Genomic Markers of Mycobacteria.</title>
        <authorList>
            <person name="Soliman M.S."/>
            <person name="Elkholy A."/>
            <person name="Soliman N.S."/>
            <person name="Abbas A."/>
            <person name="Khayrat S."/>
            <person name="Shawky S."/>
        </authorList>
    </citation>
    <scope>NUCLEOTIDE SEQUENCE [LARGE SCALE GENOMIC DNA]</scope>
    <source>
        <strain evidence="3 4">Egy-CU-AM5</strain>
    </source>
</reference>
<name>A0ABV3VN39_9MYCO</name>
<dbReference type="SUPFAM" id="SSF143120">
    <property type="entry name" value="YefM-like"/>
    <property type="match status" value="1"/>
</dbReference>
<dbReference type="RefSeq" id="WP_346407222.1">
    <property type="nucleotide sequence ID" value="NZ_JBDLOU010000118.1"/>
</dbReference>
<dbReference type="Gene3D" id="3.40.1620.10">
    <property type="entry name" value="YefM-like domain"/>
    <property type="match status" value="1"/>
</dbReference>
<keyword evidence="4" id="KW-1185">Reference proteome</keyword>
<gene>
    <name evidence="3" type="ORF">ABFW12_31660</name>
</gene>
<proteinExistence type="inferred from homology"/>
<dbReference type="NCBIfam" id="TIGR01552">
    <property type="entry name" value="phd_fam"/>
    <property type="match status" value="1"/>
</dbReference>
<dbReference type="Pfam" id="PF02604">
    <property type="entry name" value="PhdYeFM_antitox"/>
    <property type="match status" value="1"/>
</dbReference>
<evidence type="ECO:0000256" key="2">
    <source>
        <dbReference type="RuleBase" id="RU362080"/>
    </source>
</evidence>
<comment type="caution">
    <text evidence="3">The sequence shown here is derived from an EMBL/GenBank/DDBJ whole genome shotgun (WGS) entry which is preliminary data.</text>
</comment>
<comment type="function">
    <text evidence="2">Antitoxin component of a type II toxin-antitoxin (TA) system.</text>
</comment>
<protein>
    <recommendedName>
        <fullName evidence="2">Antitoxin</fullName>
    </recommendedName>
</protein>
<dbReference type="InterPro" id="IPR036165">
    <property type="entry name" value="YefM-like_sf"/>
</dbReference>
<dbReference type="InterPro" id="IPR006442">
    <property type="entry name" value="Antitoxin_Phd/YefM"/>
</dbReference>
<dbReference type="EMBL" id="JBDLOU010000118">
    <property type="protein sequence ID" value="MEX3742807.1"/>
    <property type="molecule type" value="Genomic_DNA"/>
</dbReference>
<evidence type="ECO:0000313" key="3">
    <source>
        <dbReference type="EMBL" id="MEX3742807.1"/>
    </source>
</evidence>
<sequence>MSQDPISSTEAKAQLNRLLAEVRSGKSFTITSHGRPVARLVPIAAEPRRFGQLPGIFVPVDFNDALPADELAAWEGGTRE</sequence>
<evidence type="ECO:0000256" key="1">
    <source>
        <dbReference type="ARBA" id="ARBA00009981"/>
    </source>
</evidence>